<name>A0A367KVF9_RHIST</name>
<dbReference type="EMBL" id="PJQM01000210">
    <property type="protein sequence ID" value="RCI06186.1"/>
    <property type="molecule type" value="Genomic_DNA"/>
</dbReference>
<proteinExistence type="predicted"/>
<reference evidence="1 2" key="1">
    <citation type="journal article" date="2018" name="G3 (Bethesda)">
        <title>Phylogenetic and Phylogenomic Definition of Rhizopus Species.</title>
        <authorList>
            <person name="Gryganskyi A.P."/>
            <person name="Golan J."/>
            <person name="Dolatabadi S."/>
            <person name="Mondo S."/>
            <person name="Robb S."/>
            <person name="Idnurm A."/>
            <person name="Muszewska A."/>
            <person name="Steczkiewicz K."/>
            <person name="Masonjones S."/>
            <person name="Liao H.L."/>
            <person name="Gajdeczka M.T."/>
            <person name="Anike F."/>
            <person name="Vuek A."/>
            <person name="Anishchenko I.M."/>
            <person name="Voigt K."/>
            <person name="de Hoog G.S."/>
            <person name="Smith M.E."/>
            <person name="Heitman J."/>
            <person name="Vilgalys R."/>
            <person name="Stajich J.E."/>
        </authorList>
    </citation>
    <scope>NUCLEOTIDE SEQUENCE [LARGE SCALE GENOMIC DNA]</scope>
    <source>
        <strain evidence="1 2">LSU 92-RS-03</strain>
    </source>
</reference>
<comment type="caution">
    <text evidence="1">The sequence shown here is derived from an EMBL/GenBank/DDBJ whole genome shotgun (WGS) entry which is preliminary data.</text>
</comment>
<keyword evidence="2" id="KW-1185">Reference proteome</keyword>
<dbReference type="AlphaFoldDB" id="A0A367KVF9"/>
<accession>A0A367KVF9</accession>
<evidence type="ECO:0000313" key="2">
    <source>
        <dbReference type="Proteomes" id="UP000253551"/>
    </source>
</evidence>
<protein>
    <submittedName>
        <fullName evidence="1">Uncharacterized protein</fullName>
    </submittedName>
</protein>
<sequence length="131" mass="14993">MDSESMSESGMMSTSGSLTGDDRIISVKSFITGTGWIAQYLPILERFVTTVSIATNHTYSFSNFIFLHELDNGTDFDMASYINNDLFFSEVWLSLIDYNRKRVRATKTVMYRTLIVRHLDAYLTAASYQRL</sequence>
<organism evidence="1 2">
    <name type="scientific">Rhizopus stolonifer</name>
    <name type="common">Rhizopus nigricans</name>
    <dbReference type="NCBI Taxonomy" id="4846"/>
    <lineage>
        <taxon>Eukaryota</taxon>
        <taxon>Fungi</taxon>
        <taxon>Fungi incertae sedis</taxon>
        <taxon>Mucoromycota</taxon>
        <taxon>Mucoromycotina</taxon>
        <taxon>Mucoromycetes</taxon>
        <taxon>Mucorales</taxon>
        <taxon>Mucorineae</taxon>
        <taxon>Rhizopodaceae</taxon>
        <taxon>Rhizopus</taxon>
    </lineage>
</organism>
<dbReference type="OrthoDB" id="2205857at2759"/>
<gene>
    <name evidence="1" type="ORF">CU098_013783</name>
</gene>
<evidence type="ECO:0000313" key="1">
    <source>
        <dbReference type="EMBL" id="RCI06186.1"/>
    </source>
</evidence>
<dbReference type="Proteomes" id="UP000253551">
    <property type="component" value="Unassembled WGS sequence"/>
</dbReference>